<dbReference type="AlphaFoldDB" id="A0A832UM05"/>
<dbReference type="GO" id="GO:0005524">
    <property type="term" value="F:ATP binding"/>
    <property type="evidence" value="ECO:0007669"/>
    <property type="project" value="UniProtKB-KW"/>
</dbReference>
<comment type="caution">
    <text evidence="4">The sequence shown here is derived from an EMBL/GenBank/DDBJ whole genome shotgun (WGS) entry which is preliminary data.</text>
</comment>
<dbReference type="SUPFAM" id="SSF52540">
    <property type="entry name" value="P-loop containing nucleoside triphosphate hydrolases"/>
    <property type="match status" value="1"/>
</dbReference>
<feature type="domain" description="ABC transporter" evidence="3">
    <location>
        <begin position="9"/>
        <end position="250"/>
    </location>
</feature>
<evidence type="ECO:0000313" key="5">
    <source>
        <dbReference type="Proteomes" id="UP000604391"/>
    </source>
</evidence>
<organism evidence="4 5">
    <name type="scientific">Candidatus Undinarchaeum marinum</name>
    <dbReference type="NCBI Taxonomy" id="2756141"/>
    <lineage>
        <taxon>Archaea</taxon>
        <taxon>Candidatus Undinarchaeota</taxon>
        <taxon>Candidatus Undinarchaeia</taxon>
        <taxon>Candidatus Undinarchaeales</taxon>
        <taxon>Candidatus Undinarchaeaceae</taxon>
        <taxon>Candidatus Undinarchaeum</taxon>
    </lineage>
</organism>
<keyword evidence="1" id="KW-0547">Nucleotide-binding</keyword>
<evidence type="ECO:0000313" key="4">
    <source>
        <dbReference type="EMBL" id="HIJ99668.1"/>
    </source>
</evidence>
<dbReference type="InterPro" id="IPR010230">
    <property type="entry name" value="FeS-cluster_ATPase_SufC"/>
</dbReference>
<gene>
    <name evidence="4" type="primary">sufC</name>
    <name evidence="4" type="ORF">H1011_02490</name>
</gene>
<dbReference type="InterPro" id="IPR027417">
    <property type="entry name" value="P-loop_NTPase"/>
</dbReference>
<dbReference type="NCBIfam" id="TIGR01978">
    <property type="entry name" value="sufC"/>
    <property type="match status" value="1"/>
</dbReference>
<sequence>MADLSKDKLVVKNLEVSVDNEKILKGVNLEIGKGEVVALMGPNGSGKSTLANVIMGNPNYKVDSGEVTYKGKNILELSPDKRSKLGIFLSFQYPSAITGVTVANFLRTAMQSRLGKNEKIDILKFYDEIKEKADELNIDEAFLSRYLNDGFSGGEKKITEILQMAVLKPEIAILDETDSGLDVDALKAVASGINKIRSDNMGVLIITHYQRILNYIKPDRVIVMSKGKIVKAGGPELAEEIEEKGYEGLI</sequence>
<proteinExistence type="predicted"/>
<keyword evidence="5" id="KW-1185">Reference proteome</keyword>
<name>A0A832UM05_9ARCH</name>
<keyword evidence="2" id="KW-0067">ATP-binding</keyword>
<dbReference type="EMBL" id="DVAD01000014">
    <property type="protein sequence ID" value="HIJ99668.1"/>
    <property type="molecule type" value="Genomic_DNA"/>
</dbReference>
<dbReference type="InterPro" id="IPR003593">
    <property type="entry name" value="AAA+_ATPase"/>
</dbReference>
<protein>
    <submittedName>
        <fullName evidence="4">Fe-S cluster assembly ATPase SufC</fullName>
    </submittedName>
</protein>
<dbReference type="PROSITE" id="PS50893">
    <property type="entry name" value="ABC_TRANSPORTER_2"/>
    <property type="match status" value="1"/>
</dbReference>
<dbReference type="Proteomes" id="UP000604391">
    <property type="component" value="Unassembled WGS sequence"/>
</dbReference>
<dbReference type="InterPro" id="IPR003439">
    <property type="entry name" value="ABC_transporter-like_ATP-bd"/>
</dbReference>
<evidence type="ECO:0000256" key="2">
    <source>
        <dbReference type="ARBA" id="ARBA00022840"/>
    </source>
</evidence>
<reference evidence="4 5" key="1">
    <citation type="journal article" name="Nat. Commun.">
        <title>Undinarchaeota illuminate DPANN phylogeny and the impact of gene transfer on archaeal evolution.</title>
        <authorList>
            <person name="Dombrowski N."/>
            <person name="Williams T.A."/>
            <person name="Sun J."/>
            <person name="Woodcroft B.J."/>
            <person name="Lee J.H."/>
            <person name="Minh B.Q."/>
            <person name="Rinke C."/>
            <person name="Spang A."/>
        </authorList>
    </citation>
    <scope>NUCLEOTIDE SEQUENCE [LARGE SCALE GENOMIC DNA]</scope>
    <source>
        <strain evidence="4">MAG_bin17</strain>
    </source>
</reference>
<accession>A0A832UM05</accession>
<dbReference type="Gene3D" id="3.40.50.300">
    <property type="entry name" value="P-loop containing nucleotide triphosphate hydrolases"/>
    <property type="match status" value="1"/>
</dbReference>
<dbReference type="GO" id="GO:0016887">
    <property type="term" value="F:ATP hydrolysis activity"/>
    <property type="evidence" value="ECO:0007669"/>
    <property type="project" value="InterPro"/>
</dbReference>
<dbReference type="PANTHER" id="PTHR43204">
    <property type="entry name" value="ABC TRANSPORTER I FAMILY MEMBER 6, CHLOROPLASTIC"/>
    <property type="match status" value="1"/>
</dbReference>
<dbReference type="Pfam" id="PF00005">
    <property type="entry name" value="ABC_tran"/>
    <property type="match status" value="1"/>
</dbReference>
<dbReference type="SMART" id="SM00382">
    <property type="entry name" value="AAA"/>
    <property type="match status" value="1"/>
</dbReference>
<dbReference type="PANTHER" id="PTHR43204:SF1">
    <property type="entry name" value="ABC TRANSPORTER I FAMILY MEMBER 6, CHLOROPLASTIC"/>
    <property type="match status" value="1"/>
</dbReference>
<evidence type="ECO:0000256" key="1">
    <source>
        <dbReference type="ARBA" id="ARBA00022741"/>
    </source>
</evidence>
<evidence type="ECO:0000259" key="3">
    <source>
        <dbReference type="PROSITE" id="PS50893"/>
    </source>
</evidence>
<dbReference type="CDD" id="cd03217">
    <property type="entry name" value="ABC_FeS_Assembly"/>
    <property type="match status" value="1"/>
</dbReference>